<evidence type="ECO:0000313" key="4">
    <source>
        <dbReference type="Proteomes" id="UP000316330"/>
    </source>
</evidence>
<evidence type="ECO:0000259" key="2">
    <source>
        <dbReference type="Pfam" id="PF04909"/>
    </source>
</evidence>
<dbReference type="RefSeq" id="WP_144697573.1">
    <property type="nucleotide sequence ID" value="NZ_VNJJ01000001.1"/>
</dbReference>
<dbReference type="EMBL" id="VNJJ01000001">
    <property type="protein sequence ID" value="TVY04249.1"/>
    <property type="molecule type" value="Genomic_DNA"/>
</dbReference>
<dbReference type="SUPFAM" id="SSF51556">
    <property type="entry name" value="Metallo-dependent hydrolases"/>
    <property type="match status" value="1"/>
</dbReference>
<dbReference type="Pfam" id="PF04909">
    <property type="entry name" value="Amidohydro_2"/>
    <property type="match status" value="1"/>
</dbReference>
<dbReference type="Proteomes" id="UP000316330">
    <property type="component" value="Unassembled WGS sequence"/>
</dbReference>
<keyword evidence="1" id="KW-0456">Lyase</keyword>
<dbReference type="OrthoDB" id="9771932at2"/>
<protein>
    <submittedName>
        <fullName evidence="3">Amidohydrolase</fullName>
    </submittedName>
</protein>
<sequence>MIIDFRMKAPIPKWEKLFADGKDVVRDNNKLRNVVSVPSNTLDEVIGELDFHGIDYAVIMGRGNEPGSSNEELADFLRSPRSKRFIGFIGVDTVDVDEAVRTIETYAATGLFRGVAINASVLLPHLPVGDPAWDPIFKACVKHKLPLALTLSIYLGVTGPRQNYDFARPSQLVRAAQAFPELNFIINHGAWPFIDEAIGTVSYLRNIYILPDLFVRFPGGDKYLEAANFHLSEQVLYGSNYPNVPYEFTLEKVRSWQWDEGVQQKFFYENAAKLLGLPVEE</sequence>
<comment type="caution">
    <text evidence="3">The sequence shown here is derived from an EMBL/GenBank/DDBJ whole genome shotgun (WGS) entry which is preliminary data.</text>
</comment>
<feature type="domain" description="Amidohydrolase-related" evidence="2">
    <location>
        <begin position="80"/>
        <end position="277"/>
    </location>
</feature>
<dbReference type="GO" id="GO:0016831">
    <property type="term" value="F:carboxy-lyase activity"/>
    <property type="evidence" value="ECO:0007669"/>
    <property type="project" value="InterPro"/>
</dbReference>
<accession>A0A559JWJ0</accession>
<name>A0A559JWJ0_9BACL</name>
<dbReference type="InterPro" id="IPR032465">
    <property type="entry name" value="ACMSD"/>
</dbReference>
<proteinExistence type="predicted"/>
<dbReference type="InterPro" id="IPR006680">
    <property type="entry name" value="Amidohydro-rel"/>
</dbReference>
<dbReference type="InterPro" id="IPR032466">
    <property type="entry name" value="Metal_Hydrolase"/>
</dbReference>
<gene>
    <name evidence="3" type="ORF">FPZ45_01225</name>
</gene>
<keyword evidence="4" id="KW-1185">Reference proteome</keyword>
<organism evidence="3 4">
    <name type="scientific">Cohnella terricola</name>
    <dbReference type="NCBI Taxonomy" id="1289167"/>
    <lineage>
        <taxon>Bacteria</taxon>
        <taxon>Bacillati</taxon>
        <taxon>Bacillota</taxon>
        <taxon>Bacilli</taxon>
        <taxon>Bacillales</taxon>
        <taxon>Paenibacillaceae</taxon>
        <taxon>Cohnella</taxon>
    </lineage>
</organism>
<evidence type="ECO:0000313" key="3">
    <source>
        <dbReference type="EMBL" id="TVY04249.1"/>
    </source>
</evidence>
<dbReference type="Gene3D" id="3.20.20.140">
    <property type="entry name" value="Metal-dependent hydrolases"/>
    <property type="match status" value="1"/>
</dbReference>
<dbReference type="PANTHER" id="PTHR21240">
    <property type="entry name" value="2-AMINO-3-CARBOXYLMUCONATE-6-SEMIALDEHYDE DECARBOXYLASE"/>
    <property type="match status" value="1"/>
</dbReference>
<evidence type="ECO:0000256" key="1">
    <source>
        <dbReference type="ARBA" id="ARBA00023239"/>
    </source>
</evidence>
<keyword evidence="3" id="KW-0378">Hydrolase</keyword>
<dbReference type="GO" id="GO:0016787">
    <property type="term" value="F:hydrolase activity"/>
    <property type="evidence" value="ECO:0007669"/>
    <property type="project" value="UniProtKB-KW"/>
</dbReference>
<dbReference type="AlphaFoldDB" id="A0A559JWJ0"/>
<reference evidence="3 4" key="1">
    <citation type="submission" date="2019-07" db="EMBL/GenBank/DDBJ databases">
        <authorList>
            <person name="Kim J."/>
        </authorList>
    </citation>
    <scope>NUCLEOTIDE SEQUENCE [LARGE SCALE GENOMIC DNA]</scope>
    <source>
        <strain evidence="3 4">G13</strain>
    </source>
</reference>